<reference evidence="2" key="1">
    <citation type="journal article" date="2020" name="Stud. Mycol.">
        <title>101 Dothideomycetes genomes: A test case for predicting lifestyles and emergence of pathogens.</title>
        <authorList>
            <person name="Haridas S."/>
            <person name="Albert R."/>
            <person name="Binder M."/>
            <person name="Bloem J."/>
            <person name="LaButti K."/>
            <person name="Salamov A."/>
            <person name="Andreopoulos B."/>
            <person name="Baker S."/>
            <person name="Barry K."/>
            <person name="Bills G."/>
            <person name="Bluhm B."/>
            <person name="Cannon C."/>
            <person name="Castanera R."/>
            <person name="Culley D."/>
            <person name="Daum C."/>
            <person name="Ezra D."/>
            <person name="Gonzalez J."/>
            <person name="Henrissat B."/>
            <person name="Kuo A."/>
            <person name="Liang C."/>
            <person name="Lipzen A."/>
            <person name="Lutzoni F."/>
            <person name="Magnuson J."/>
            <person name="Mondo S."/>
            <person name="Nolan M."/>
            <person name="Ohm R."/>
            <person name="Pangilinan J."/>
            <person name="Park H.-J."/>
            <person name="Ramirez L."/>
            <person name="Alfaro M."/>
            <person name="Sun H."/>
            <person name="Tritt A."/>
            <person name="Yoshinaga Y."/>
            <person name="Zwiers L.-H."/>
            <person name="Turgeon B."/>
            <person name="Goodwin S."/>
            <person name="Spatafora J."/>
            <person name="Crous P."/>
            <person name="Grigoriev I."/>
        </authorList>
    </citation>
    <scope>NUCLEOTIDE SEQUENCE [LARGE SCALE GENOMIC DNA]</scope>
    <source>
        <strain evidence="2">CECT 20119</strain>
    </source>
</reference>
<gene>
    <name evidence="1" type="ORF">BDZ85DRAFT_250479</name>
</gene>
<sequence length="214" mass="23827">MVAAEGVLRGQAKVLVDWLVWWWVKILHLAHSDGPVSRMQAYSFGLHTWYTAWISTPVGTQSSGCCTPRISAGGPVSVLLWALPHLCPTYVPRTYFVPFRCFSGAELIYWALPQRFVSIYILMPVRRASSSSGRSGTTDMYHAVAGLEERGQTTTQPAECAAATLRLPSNLTEAPWRDFQCRTAMSCYHDSCWQPHPSKSHSTCHLGPTLVELQ</sequence>
<organism evidence="1 2">
    <name type="scientific">Elsinoe ampelina</name>
    <dbReference type="NCBI Taxonomy" id="302913"/>
    <lineage>
        <taxon>Eukaryota</taxon>
        <taxon>Fungi</taxon>
        <taxon>Dikarya</taxon>
        <taxon>Ascomycota</taxon>
        <taxon>Pezizomycotina</taxon>
        <taxon>Dothideomycetes</taxon>
        <taxon>Dothideomycetidae</taxon>
        <taxon>Myriangiales</taxon>
        <taxon>Elsinoaceae</taxon>
        <taxon>Elsinoe</taxon>
    </lineage>
</organism>
<protein>
    <submittedName>
        <fullName evidence="1">Uncharacterized protein</fullName>
    </submittedName>
</protein>
<dbReference type="EMBL" id="ML992508">
    <property type="protein sequence ID" value="KAF2222595.1"/>
    <property type="molecule type" value="Genomic_DNA"/>
</dbReference>
<dbReference type="Proteomes" id="UP000799538">
    <property type="component" value="Unassembled WGS sequence"/>
</dbReference>
<keyword evidence="2" id="KW-1185">Reference proteome</keyword>
<accession>A0A6A6GA43</accession>
<proteinExistence type="predicted"/>
<name>A0A6A6GA43_9PEZI</name>
<evidence type="ECO:0000313" key="2">
    <source>
        <dbReference type="Proteomes" id="UP000799538"/>
    </source>
</evidence>
<dbReference type="AlphaFoldDB" id="A0A6A6GA43"/>
<evidence type="ECO:0000313" key="1">
    <source>
        <dbReference type="EMBL" id="KAF2222595.1"/>
    </source>
</evidence>